<dbReference type="Gramene" id="OMO51189">
    <property type="protein sequence ID" value="OMO51189"/>
    <property type="gene ID" value="CCACVL1_29942"/>
</dbReference>
<reference evidence="1 2" key="1">
    <citation type="submission" date="2013-09" db="EMBL/GenBank/DDBJ databases">
        <title>Corchorus capsularis genome sequencing.</title>
        <authorList>
            <person name="Alam M."/>
            <person name="Haque M.S."/>
            <person name="Islam M.S."/>
            <person name="Emdad E.M."/>
            <person name="Islam M.M."/>
            <person name="Ahmed B."/>
            <person name="Halim A."/>
            <person name="Hossen Q.M.M."/>
            <person name="Hossain M.Z."/>
            <person name="Ahmed R."/>
            <person name="Khan M.M."/>
            <person name="Islam R."/>
            <person name="Rashid M.M."/>
            <person name="Khan S.A."/>
            <person name="Rahman M.S."/>
            <person name="Alam M."/>
        </authorList>
    </citation>
    <scope>NUCLEOTIDE SEQUENCE [LARGE SCALE GENOMIC DNA]</scope>
    <source>
        <strain evidence="2">cv. CVL-1</strain>
        <tissue evidence="1">Whole seedling</tissue>
    </source>
</reference>
<name>A0A1R3FZC6_COCAP</name>
<gene>
    <name evidence="1" type="ORF">CCACVL1_29942</name>
</gene>
<evidence type="ECO:0000313" key="2">
    <source>
        <dbReference type="Proteomes" id="UP000188268"/>
    </source>
</evidence>
<proteinExistence type="predicted"/>
<dbReference type="EMBL" id="AWWV01015918">
    <property type="protein sequence ID" value="OMO51189.1"/>
    <property type="molecule type" value="Genomic_DNA"/>
</dbReference>
<dbReference type="Proteomes" id="UP000188268">
    <property type="component" value="Unassembled WGS sequence"/>
</dbReference>
<protein>
    <submittedName>
        <fullName evidence="1">Uncharacterized protein</fullName>
    </submittedName>
</protein>
<accession>A0A1R3FZC6</accession>
<sequence>VMWLAELAERCFYKALIGELAKKSFLCP</sequence>
<organism evidence="1 2">
    <name type="scientific">Corchorus capsularis</name>
    <name type="common">Jute</name>
    <dbReference type="NCBI Taxonomy" id="210143"/>
    <lineage>
        <taxon>Eukaryota</taxon>
        <taxon>Viridiplantae</taxon>
        <taxon>Streptophyta</taxon>
        <taxon>Embryophyta</taxon>
        <taxon>Tracheophyta</taxon>
        <taxon>Spermatophyta</taxon>
        <taxon>Magnoliopsida</taxon>
        <taxon>eudicotyledons</taxon>
        <taxon>Gunneridae</taxon>
        <taxon>Pentapetalae</taxon>
        <taxon>rosids</taxon>
        <taxon>malvids</taxon>
        <taxon>Malvales</taxon>
        <taxon>Malvaceae</taxon>
        <taxon>Grewioideae</taxon>
        <taxon>Apeibeae</taxon>
        <taxon>Corchorus</taxon>
    </lineage>
</organism>
<evidence type="ECO:0000313" key="1">
    <source>
        <dbReference type="EMBL" id="OMO51189.1"/>
    </source>
</evidence>
<feature type="non-terminal residue" evidence="1">
    <location>
        <position position="28"/>
    </location>
</feature>
<feature type="non-terminal residue" evidence="1">
    <location>
        <position position="1"/>
    </location>
</feature>
<keyword evidence="2" id="KW-1185">Reference proteome</keyword>
<comment type="caution">
    <text evidence="1">The sequence shown here is derived from an EMBL/GenBank/DDBJ whole genome shotgun (WGS) entry which is preliminary data.</text>
</comment>
<dbReference type="AlphaFoldDB" id="A0A1R3FZC6"/>